<evidence type="ECO:0000313" key="10">
    <source>
        <dbReference type="EMBL" id="SDX63017.1"/>
    </source>
</evidence>
<sequence length="69" mass="7763">MKQWIFAVFCVLGLAGCAHDYIIATNDGQMLSSDSKPELDEDTGLLEFEDSDGRKQQIPQSQVKQVMER</sequence>
<dbReference type="InterPro" id="IPR010920">
    <property type="entry name" value="LSM_dom_sf"/>
</dbReference>
<feature type="compositionally biased region" description="Acidic residues" evidence="6">
    <location>
        <begin position="39"/>
        <end position="50"/>
    </location>
</feature>
<dbReference type="STRING" id="1007099.SAMN05216287_3334"/>
<evidence type="ECO:0000259" key="8">
    <source>
        <dbReference type="Pfam" id="PF06004"/>
    </source>
</evidence>
<dbReference type="PROSITE" id="PS51257">
    <property type="entry name" value="PROKAR_LIPOPROTEIN"/>
    <property type="match status" value="1"/>
</dbReference>
<evidence type="ECO:0000256" key="5">
    <source>
        <dbReference type="ARBA" id="ARBA00023288"/>
    </source>
</evidence>
<keyword evidence="3" id="KW-0472">Membrane</keyword>
<dbReference type="AlphaFoldDB" id="A0A2W5ER81"/>
<evidence type="ECO:0000256" key="1">
    <source>
        <dbReference type="ARBA" id="ARBA00022475"/>
    </source>
</evidence>
<dbReference type="SUPFAM" id="SSF50182">
    <property type="entry name" value="Sm-like ribonucleoproteins"/>
    <property type="match status" value="1"/>
</dbReference>
<feature type="domain" description="Lipoprotein YgdI/YgdR-like SH3-like" evidence="8">
    <location>
        <begin position="20"/>
        <end position="68"/>
    </location>
</feature>
<evidence type="ECO:0000256" key="7">
    <source>
        <dbReference type="SAM" id="SignalP"/>
    </source>
</evidence>
<feature type="compositionally biased region" description="Polar residues" evidence="6">
    <location>
        <begin position="57"/>
        <end position="69"/>
    </location>
</feature>
<evidence type="ECO:0000313" key="11">
    <source>
        <dbReference type="Proteomes" id="UP000243778"/>
    </source>
</evidence>
<organism evidence="9 12">
    <name type="scientific">Pseudomonas kuykendallii</name>
    <dbReference type="NCBI Taxonomy" id="1007099"/>
    <lineage>
        <taxon>Bacteria</taxon>
        <taxon>Pseudomonadati</taxon>
        <taxon>Pseudomonadota</taxon>
        <taxon>Gammaproteobacteria</taxon>
        <taxon>Pseudomonadales</taxon>
        <taxon>Pseudomonadaceae</taxon>
        <taxon>Pseudomonas</taxon>
    </lineage>
</organism>
<keyword evidence="1" id="KW-1003">Cell membrane</keyword>
<name>A0A2W5ER81_9PSED</name>
<dbReference type="Proteomes" id="UP000249198">
    <property type="component" value="Unassembled WGS sequence"/>
</dbReference>
<gene>
    <name evidence="9" type="ORF">DI599_15145</name>
    <name evidence="10" type="ORF">SAMN05216287_3334</name>
</gene>
<dbReference type="PANTHER" id="PTHR37011">
    <property type="entry name" value="POT FAMILY PEPTIDE TRANSPORT PROTEIN-RELATED"/>
    <property type="match status" value="1"/>
</dbReference>
<keyword evidence="4" id="KW-0564">Palmitate</keyword>
<accession>A0A2W5ER81</accession>
<dbReference type="OrthoDB" id="6520455at2"/>
<accession>A0A1H3D9H3</accession>
<keyword evidence="5 9" id="KW-0449">Lipoprotein</keyword>
<dbReference type="Proteomes" id="UP000243778">
    <property type="component" value="Unassembled WGS sequence"/>
</dbReference>
<reference evidence="9 12" key="3">
    <citation type="submission" date="2017-08" db="EMBL/GenBank/DDBJ databases">
        <title>Infants hospitalized years apart are colonized by the same room-sourced microbial strains.</title>
        <authorList>
            <person name="Brooks B."/>
            <person name="Olm M.R."/>
            <person name="Firek B.A."/>
            <person name="Baker R."/>
            <person name="Thomas B.C."/>
            <person name="Morowitz M.J."/>
            <person name="Banfield J.F."/>
        </authorList>
    </citation>
    <scope>NUCLEOTIDE SEQUENCE [LARGE SCALE GENOMIC DNA]</scope>
    <source>
        <strain evidence="9">S2_009_000_R2_77</strain>
    </source>
</reference>
<protein>
    <submittedName>
        <fullName evidence="9">YgdI/YgdR family lipoprotein</fullName>
    </submittedName>
</protein>
<proteinExistence type="predicted"/>
<dbReference type="Pfam" id="PF06004">
    <property type="entry name" value="DUF903"/>
    <property type="match status" value="1"/>
</dbReference>
<dbReference type="InterPro" id="IPR047807">
    <property type="entry name" value="YgdI/YgdR-like_SH3-like"/>
</dbReference>
<reference evidence="11" key="1">
    <citation type="submission" date="2016-10" db="EMBL/GenBank/DDBJ databases">
        <authorList>
            <person name="Varghese N."/>
            <person name="Submissions S."/>
        </authorList>
    </citation>
    <scope>NUCLEOTIDE SEQUENCE [LARGE SCALE GENOMIC DNA]</scope>
    <source>
        <strain evidence="11">NRRL B-59562</strain>
    </source>
</reference>
<dbReference type="EMBL" id="QFOH01000018">
    <property type="protein sequence ID" value="PZP22586.1"/>
    <property type="molecule type" value="Genomic_DNA"/>
</dbReference>
<evidence type="ECO:0000256" key="2">
    <source>
        <dbReference type="ARBA" id="ARBA00022729"/>
    </source>
</evidence>
<keyword evidence="11" id="KW-1185">Reference proteome</keyword>
<feature type="chain" id="PRO_5036057743" evidence="7">
    <location>
        <begin position="21"/>
        <end position="69"/>
    </location>
</feature>
<evidence type="ECO:0000313" key="9">
    <source>
        <dbReference type="EMBL" id="PZP22586.1"/>
    </source>
</evidence>
<feature type="signal peptide" evidence="7">
    <location>
        <begin position="1"/>
        <end position="20"/>
    </location>
</feature>
<dbReference type="RefSeq" id="WP_090230619.1">
    <property type="nucleotide sequence ID" value="NZ_CAURGU010000005.1"/>
</dbReference>
<evidence type="ECO:0000256" key="3">
    <source>
        <dbReference type="ARBA" id="ARBA00023136"/>
    </source>
</evidence>
<keyword evidence="2 7" id="KW-0732">Signal</keyword>
<evidence type="ECO:0000256" key="4">
    <source>
        <dbReference type="ARBA" id="ARBA00023139"/>
    </source>
</evidence>
<reference evidence="10" key="2">
    <citation type="submission" date="2016-10" db="EMBL/GenBank/DDBJ databases">
        <authorList>
            <person name="de Groot N.N."/>
        </authorList>
    </citation>
    <scope>NUCLEOTIDE SEQUENCE [LARGE SCALE GENOMIC DNA]</scope>
    <source>
        <strain evidence="10">NRRL B-59562</strain>
    </source>
</reference>
<dbReference type="InterPro" id="IPR010305">
    <property type="entry name" value="YgdI/YgdR-like"/>
</dbReference>
<dbReference type="Gene3D" id="2.30.30.100">
    <property type="match status" value="1"/>
</dbReference>
<evidence type="ECO:0000256" key="6">
    <source>
        <dbReference type="SAM" id="MobiDB-lite"/>
    </source>
</evidence>
<dbReference type="PANTHER" id="PTHR37011:SF1">
    <property type="entry name" value="POT FAMILY PEPTIDE TRANSPORT PROTEIN"/>
    <property type="match status" value="1"/>
</dbReference>
<dbReference type="EMBL" id="FNNU01000005">
    <property type="protein sequence ID" value="SDX63017.1"/>
    <property type="molecule type" value="Genomic_DNA"/>
</dbReference>
<dbReference type="NCBIfam" id="NF033216">
    <property type="entry name" value="lipo_YgdI_YgdR"/>
    <property type="match status" value="1"/>
</dbReference>
<evidence type="ECO:0000313" key="12">
    <source>
        <dbReference type="Proteomes" id="UP000249198"/>
    </source>
</evidence>
<feature type="region of interest" description="Disordered" evidence="6">
    <location>
        <begin position="31"/>
        <end position="69"/>
    </location>
</feature>